<evidence type="ECO:0000256" key="2">
    <source>
        <dbReference type="ARBA" id="ARBA00022741"/>
    </source>
</evidence>
<dbReference type="RefSeq" id="WP_126704629.1">
    <property type="nucleotide sequence ID" value="NZ_CP034593.1"/>
</dbReference>
<keyword evidence="5" id="KW-0460">Magnesium</keyword>
<dbReference type="KEGG" id="flh:EJ997_11225"/>
<dbReference type="Proteomes" id="UP000280344">
    <property type="component" value="Chromosome"/>
</dbReference>
<dbReference type="PIRSF" id="PIRSF006806">
    <property type="entry name" value="FTHF_cligase"/>
    <property type="match status" value="1"/>
</dbReference>
<evidence type="ECO:0000256" key="3">
    <source>
        <dbReference type="ARBA" id="ARBA00022840"/>
    </source>
</evidence>
<comment type="cofactor">
    <cofactor evidence="5">
        <name>Mg(2+)</name>
        <dbReference type="ChEBI" id="CHEBI:18420"/>
    </cofactor>
</comment>
<dbReference type="InterPro" id="IPR002698">
    <property type="entry name" value="FTHF_cligase"/>
</dbReference>
<gene>
    <name evidence="6" type="ORF">EJ997_11225</name>
</gene>
<evidence type="ECO:0000256" key="1">
    <source>
        <dbReference type="ARBA" id="ARBA00010638"/>
    </source>
</evidence>
<keyword evidence="2 4" id="KW-0547">Nucleotide-binding</keyword>
<accession>A0A3S9PZW0</accession>
<dbReference type="SUPFAM" id="SSF100950">
    <property type="entry name" value="NagB/RpiA/CoA transferase-like"/>
    <property type="match status" value="1"/>
</dbReference>
<dbReference type="PANTHER" id="PTHR23407">
    <property type="entry name" value="ATPASE INHIBITOR/5-FORMYLTETRAHYDROFOLATE CYCLO-LIGASE"/>
    <property type="match status" value="1"/>
</dbReference>
<dbReference type="EMBL" id="CP034593">
    <property type="protein sequence ID" value="AZQ77826.1"/>
    <property type="molecule type" value="Genomic_DNA"/>
</dbReference>
<reference evidence="6 7" key="1">
    <citation type="submission" date="2018-12" db="EMBL/GenBank/DDBJ databases">
        <title>Complete genome sequence of Flaviflexus sp. H23T48.</title>
        <authorList>
            <person name="Bae J.-W."/>
            <person name="Lee J.-Y."/>
        </authorList>
    </citation>
    <scope>NUCLEOTIDE SEQUENCE [LARGE SCALE GENOMIC DNA]</scope>
    <source>
        <strain evidence="6 7">H23T48</strain>
    </source>
</reference>
<dbReference type="InterPro" id="IPR037171">
    <property type="entry name" value="NagB/RpiA_transferase-like"/>
</dbReference>
<keyword evidence="6" id="KW-0436">Ligase</keyword>
<evidence type="ECO:0000256" key="4">
    <source>
        <dbReference type="PIRSR" id="PIRSR006806-1"/>
    </source>
</evidence>
<dbReference type="OrthoDB" id="3242798at2"/>
<keyword evidence="3 4" id="KW-0067">ATP-binding</keyword>
<dbReference type="GO" id="GO:0030272">
    <property type="term" value="F:5-formyltetrahydrofolate cyclo-ligase activity"/>
    <property type="evidence" value="ECO:0007669"/>
    <property type="project" value="UniProtKB-EC"/>
</dbReference>
<keyword evidence="7" id="KW-1185">Reference proteome</keyword>
<dbReference type="GO" id="GO:0046872">
    <property type="term" value="F:metal ion binding"/>
    <property type="evidence" value="ECO:0007669"/>
    <property type="project" value="UniProtKB-KW"/>
</dbReference>
<comment type="catalytic activity">
    <reaction evidence="5">
        <text>(6S)-5-formyl-5,6,7,8-tetrahydrofolate + ATP = (6R)-5,10-methenyltetrahydrofolate + ADP + phosphate</text>
        <dbReference type="Rhea" id="RHEA:10488"/>
        <dbReference type="ChEBI" id="CHEBI:30616"/>
        <dbReference type="ChEBI" id="CHEBI:43474"/>
        <dbReference type="ChEBI" id="CHEBI:57455"/>
        <dbReference type="ChEBI" id="CHEBI:57457"/>
        <dbReference type="ChEBI" id="CHEBI:456216"/>
        <dbReference type="EC" id="6.3.3.2"/>
    </reaction>
</comment>
<dbReference type="Pfam" id="PF01812">
    <property type="entry name" value="5-FTHF_cyc-lig"/>
    <property type="match status" value="1"/>
</dbReference>
<feature type="binding site" evidence="4">
    <location>
        <begin position="147"/>
        <end position="155"/>
    </location>
    <ligand>
        <name>ATP</name>
        <dbReference type="ChEBI" id="CHEBI:30616"/>
    </ligand>
</feature>
<dbReference type="EC" id="6.3.3.2" evidence="5"/>
<comment type="similarity">
    <text evidence="1 5">Belongs to the 5-formyltetrahydrofolate cyclo-ligase family.</text>
</comment>
<dbReference type="NCBIfam" id="TIGR02727">
    <property type="entry name" value="MTHFS_bact"/>
    <property type="match status" value="1"/>
</dbReference>
<protein>
    <recommendedName>
        <fullName evidence="5">5-formyltetrahydrofolate cyclo-ligase</fullName>
        <ecNumber evidence="5">6.3.3.2</ecNumber>
    </recommendedName>
</protein>
<evidence type="ECO:0000313" key="7">
    <source>
        <dbReference type="Proteomes" id="UP000280344"/>
    </source>
</evidence>
<dbReference type="GO" id="GO:0035999">
    <property type="term" value="P:tetrahydrofolate interconversion"/>
    <property type="evidence" value="ECO:0007669"/>
    <property type="project" value="TreeGrafter"/>
</dbReference>
<proteinExistence type="inferred from homology"/>
<dbReference type="GO" id="GO:0005524">
    <property type="term" value="F:ATP binding"/>
    <property type="evidence" value="ECO:0007669"/>
    <property type="project" value="UniProtKB-KW"/>
</dbReference>
<sequence>MTTYEVALPDVSDFDIVDAKQMIRSVLRDRRSKLTAKDLSKYAPAFAETITEFVADAKTIAMYVSVKNEPDTYLALDTLSELGVRILLPKLGPGLNRMWAEYECDDLVSEAPGRPPSPKGDPLPAEVIEEADVIIVPALAVNQSGTRLGQGGGWYDRMLKQNVTDKVGALIYPWEFVSNSLPYDEQDVRVPWVLQPGTITKVEDN</sequence>
<keyword evidence="5" id="KW-0479">Metal-binding</keyword>
<evidence type="ECO:0000256" key="5">
    <source>
        <dbReference type="RuleBase" id="RU361279"/>
    </source>
</evidence>
<dbReference type="PANTHER" id="PTHR23407:SF1">
    <property type="entry name" value="5-FORMYLTETRAHYDROFOLATE CYCLO-LIGASE"/>
    <property type="match status" value="1"/>
</dbReference>
<dbReference type="Gene3D" id="3.40.50.10420">
    <property type="entry name" value="NagB/RpiA/CoA transferase-like"/>
    <property type="match status" value="1"/>
</dbReference>
<dbReference type="InterPro" id="IPR024185">
    <property type="entry name" value="FTHF_cligase-like_sf"/>
</dbReference>
<feature type="binding site" evidence="4">
    <location>
        <position position="69"/>
    </location>
    <ligand>
        <name>substrate</name>
    </ligand>
</feature>
<feature type="binding site" evidence="4">
    <location>
        <begin position="20"/>
        <end position="24"/>
    </location>
    <ligand>
        <name>ATP</name>
        <dbReference type="ChEBI" id="CHEBI:30616"/>
    </ligand>
</feature>
<organism evidence="6 7">
    <name type="scientific">Flaviflexus ciconiae</name>
    <dbReference type="NCBI Taxonomy" id="2496867"/>
    <lineage>
        <taxon>Bacteria</taxon>
        <taxon>Bacillati</taxon>
        <taxon>Actinomycetota</taxon>
        <taxon>Actinomycetes</taxon>
        <taxon>Actinomycetales</taxon>
        <taxon>Actinomycetaceae</taxon>
        <taxon>Flaviflexus</taxon>
    </lineage>
</organism>
<name>A0A3S9PZW0_9ACTO</name>
<evidence type="ECO:0000313" key="6">
    <source>
        <dbReference type="EMBL" id="AZQ77826.1"/>
    </source>
</evidence>
<dbReference type="AlphaFoldDB" id="A0A3S9PZW0"/>
<dbReference type="GO" id="GO:0009396">
    <property type="term" value="P:folic acid-containing compound biosynthetic process"/>
    <property type="evidence" value="ECO:0007669"/>
    <property type="project" value="TreeGrafter"/>
</dbReference>
<feature type="binding site" evidence="4">
    <location>
        <position position="64"/>
    </location>
    <ligand>
        <name>substrate</name>
    </ligand>
</feature>